<reference evidence="1" key="1">
    <citation type="submission" date="2014-09" db="EMBL/GenBank/DDBJ databases">
        <authorList>
            <person name="Magalhaes I.L.F."/>
            <person name="Oliveira U."/>
            <person name="Santos F.R."/>
            <person name="Vidigal T.H.D.A."/>
            <person name="Brescovit A.D."/>
            <person name="Santos A.J."/>
        </authorList>
    </citation>
    <scope>NUCLEOTIDE SEQUENCE</scope>
    <source>
        <tissue evidence="1">Shoot tissue taken approximately 20 cm above the soil surface</tissue>
    </source>
</reference>
<evidence type="ECO:0000313" key="1">
    <source>
        <dbReference type="EMBL" id="JAD21999.1"/>
    </source>
</evidence>
<dbReference type="AlphaFoldDB" id="A0A0A8Y7A6"/>
<accession>A0A0A8Y7A6</accession>
<dbReference type="EMBL" id="GBRH01275896">
    <property type="protein sequence ID" value="JAD21999.1"/>
    <property type="molecule type" value="Transcribed_RNA"/>
</dbReference>
<name>A0A0A8Y7A6_ARUDO</name>
<reference evidence="1" key="2">
    <citation type="journal article" date="2015" name="Data Brief">
        <title>Shoot transcriptome of the giant reed, Arundo donax.</title>
        <authorList>
            <person name="Barrero R.A."/>
            <person name="Guerrero F.D."/>
            <person name="Moolhuijzen P."/>
            <person name="Goolsby J.A."/>
            <person name="Tidwell J."/>
            <person name="Bellgard S.E."/>
            <person name="Bellgard M.I."/>
        </authorList>
    </citation>
    <scope>NUCLEOTIDE SEQUENCE</scope>
    <source>
        <tissue evidence="1">Shoot tissue taken approximately 20 cm above the soil surface</tissue>
    </source>
</reference>
<sequence length="52" mass="5823">MLHFMEEPVPIVDQPGVAACAEQPQKCDIIGRDRCILHPVEQLQCLPCHSIL</sequence>
<proteinExistence type="predicted"/>
<organism evidence="1">
    <name type="scientific">Arundo donax</name>
    <name type="common">Giant reed</name>
    <name type="synonym">Donax arundinaceus</name>
    <dbReference type="NCBI Taxonomy" id="35708"/>
    <lineage>
        <taxon>Eukaryota</taxon>
        <taxon>Viridiplantae</taxon>
        <taxon>Streptophyta</taxon>
        <taxon>Embryophyta</taxon>
        <taxon>Tracheophyta</taxon>
        <taxon>Spermatophyta</taxon>
        <taxon>Magnoliopsida</taxon>
        <taxon>Liliopsida</taxon>
        <taxon>Poales</taxon>
        <taxon>Poaceae</taxon>
        <taxon>PACMAD clade</taxon>
        <taxon>Arundinoideae</taxon>
        <taxon>Arundineae</taxon>
        <taxon>Arundo</taxon>
    </lineage>
</organism>
<protein>
    <submittedName>
        <fullName evidence="1">Uncharacterized protein</fullName>
    </submittedName>
</protein>